<reference evidence="3" key="2">
    <citation type="submission" date="2023-02" db="EMBL/GenBank/DDBJ databases">
        <authorList>
            <person name="Swenson N.G."/>
            <person name="Wegrzyn J.L."/>
            <person name="Mcevoy S.L."/>
        </authorList>
    </citation>
    <scope>NUCLEOTIDE SEQUENCE</scope>
    <source>
        <strain evidence="3">91603</strain>
        <tissue evidence="3">Leaf</tissue>
    </source>
</reference>
<protein>
    <submittedName>
        <fullName evidence="3">Uncharacterized protein</fullName>
    </submittedName>
</protein>
<sequence>MIPARNSNSKSQKSGKKRKEIGVSKLTFDGKKKKGPEKPQNLREGLNMKSSVVAEEDLDLDPLVYTLSLDGIHNEDFHNHHECCIEPTPATASDPTRFLILDDGKLFDIMEQRKPLKGPIEIARELKEQEEMAKEIELMKEQEEIELKKQKEISKRSWLILIKNEE</sequence>
<evidence type="ECO:0000313" key="4">
    <source>
        <dbReference type="Proteomes" id="UP001064489"/>
    </source>
</evidence>
<evidence type="ECO:0000256" key="1">
    <source>
        <dbReference type="SAM" id="Coils"/>
    </source>
</evidence>
<dbReference type="Proteomes" id="UP001064489">
    <property type="component" value="Chromosome 4"/>
</dbReference>
<organism evidence="3 4">
    <name type="scientific">Acer negundo</name>
    <name type="common">Box elder</name>
    <dbReference type="NCBI Taxonomy" id="4023"/>
    <lineage>
        <taxon>Eukaryota</taxon>
        <taxon>Viridiplantae</taxon>
        <taxon>Streptophyta</taxon>
        <taxon>Embryophyta</taxon>
        <taxon>Tracheophyta</taxon>
        <taxon>Spermatophyta</taxon>
        <taxon>Magnoliopsida</taxon>
        <taxon>eudicotyledons</taxon>
        <taxon>Gunneridae</taxon>
        <taxon>Pentapetalae</taxon>
        <taxon>rosids</taxon>
        <taxon>malvids</taxon>
        <taxon>Sapindales</taxon>
        <taxon>Sapindaceae</taxon>
        <taxon>Hippocastanoideae</taxon>
        <taxon>Acereae</taxon>
        <taxon>Acer</taxon>
    </lineage>
</organism>
<evidence type="ECO:0000256" key="2">
    <source>
        <dbReference type="SAM" id="MobiDB-lite"/>
    </source>
</evidence>
<feature type="coiled-coil region" evidence="1">
    <location>
        <begin position="122"/>
        <end position="153"/>
    </location>
</feature>
<dbReference type="AlphaFoldDB" id="A0AAD5IYF9"/>
<evidence type="ECO:0000313" key="3">
    <source>
        <dbReference type="EMBL" id="KAI9180851.1"/>
    </source>
</evidence>
<accession>A0AAD5IYF9</accession>
<feature type="compositionally biased region" description="Low complexity" evidence="2">
    <location>
        <begin position="1"/>
        <end position="12"/>
    </location>
</feature>
<keyword evidence="1" id="KW-0175">Coiled coil</keyword>
<keyword evidence="4" id="KW-1185">Reference proteome</keyword>
<reference evidence="3" key="1">
    <citation type="journal article" date="2022" name="Plant J.">
        <title>Strategies of tolerance reflected in two North American maple genomes.</title>
        <authorList>
            <person name="McEvoy S.L."/>
            <person name="Sezen U.U."/>
            <person name="Trouern-Trend A."/>
            <person name="McMahon S.M."/>
            <person name="Schaberg P.G."/>
            <person name="Yang J."/>
            <person name="Wegrzyn J.L."/>
            <person name="Swenson N.G."/>
        </authorList>
    </citation>
    <scope>NUCLEOTIDE SEQUENCE</scope>
    <source>
        <strain evidence="3">91603</strain>
    </source>
</reference>
<proteinExistence type="predicted"/>
<comment type="caution">
    <text evidence="3">The sequence shown here is derived from an EMBL/GenBank/DDBJ whole genome shotgun (WGS) entry which is preliminary data.</text>
</comment>
<gene>
    <name evidence="3" type="ORF">LWI28_008717</name>
</gene>
<dbReference type="EMBL" id="JAJSOW010000101">
    <property type="protein sequence ID" value="KAI9180851.1"/>
    <property type="molecule type" value="Genomic_DNA"/>
</dbReference>
<name>A0AAD5IYF9_ACENE</name>
<feature type="region of interest" description="Disordered" evidence="2">
    <location>
        <begin position="1"/>
        <end position="47"/>
    </location>
</feature>